<dbReference type="GO" id="GO:0005886">
    <property type="term" value="C:plasma membrane"/>
    <property type="evidence" value="ECO:0007669"/>
    <property type="project" value="UniProtKB-SubCell"/>
</dbReference>
<comment type="subcellular location">
    <subcellularLocation>
        <location evidence="2">Cell membrane</location>
        <topology evidence="2">Lipid-anchor</topology>
    </subcellularLocation>
</comment>
<keyword evidence="2" id="KW-1134">Transmembrane beta strand</keyword>
<dbReference type="Gene3D" id="2.20.200.10">
    <property type="entry name" value="Outer membrane efflux proteins (OEP)"/>
    <property type="match status" value="1"/>
</dbReference>
<keyword evidence="3" id="KW-0614">Plasmid</keyword>
<organism evidence="3 4">
    <name type="scientific">Sphingomonas paeninsulae</name>
    <dbReference type="NCBI Taxonomy" id="2319844"/>
    <lineage>
        <taxon>Bacteria</taxon>
        <taxon>Pseudomonadati</taxon>
        <taxon>Pseudomonadota</taxon>
        <taxon>Alphaproteobacteria</taxon>
        <taxon>Sphingomonadales</taxon>
        <taxon>Sphingomonadaceae</taxon>
        <taxon>Sphingomonas</taxon>
    </lineage>
</organism>
<accession>A0A494T6V9</accession>
<evidence type="ECO:0000256" key="1">
    <source>
        <dbReference type="ARBA" id="ARBA00007613"/>
    </source>
</evidence>
<dbReference type="OrthoDB" id="9770517at2"/>
<dbReference type="RefSeq" id="WP_121150332.1">
    <property type="nucleotide sequence ID" value="NZ_CP032827.1"/>
</dbReference>
<evidence type="ECO:0000313" key="4">
    <source>
        <dbReference type="Proteomes" id="UP000276254"/>
    </source>
</evidence>
<gene>
    <name evidence="3" type="ORF">D3Y57_00445</name>
</gene>
<dbReference type="GO" id="GO:0015562">
    <property type="term" value="F:efflux transmembrane transporter activity"/>
    <property type="evidence" value="ECO:0007669"/>
    <property type="project" value="InterPro"/>
</dbReference>
<dbReference type="PANTHER" id="PTHR30203:SF21">
    <property type="entry name" value="OUTER MEMBRANE COMPONENT OF MULTIDRUG EFFLUX PUMP-RELATED"/>
    <property type="match status" value="1"/>
</dbReference>
<keyword evidence="2" id="KW-0449">Lipoprotein</keyword>
<feature type="chain" id="PRO_5019621637" evidence="2">
    <location>
        <begin position="21"/>
        <end position="475"/>
    </location>
</feature>
<dbReference type="PANTHER" id="PTHR30203">
    <property type="entry name" value="OUTER MEMBRANE CATION EFFLUX PROTEIN"/>
    <property type="match status" value="1"/>
</dbReference>
<keyword evidence="2" id="KW-0564">Palmitate</keyword>
<name>A0A494T6V9_SPHPE</name>
<keyword evidence="2" id="KW-0472">Membrane</keyword>
<sequence>MVNARRLLVPLALISLSACATVGPNYGVPDEALVNVPKGQGAFISGGHGTTNEPLPDQWWKLFDDQVLNRLIEQALIANTDLRIAEANLQRSDALLAEARTGREVGGAANLETSWAQPSAEAVMQHVQPPEHQIYNGGLSISYDLDLFGGIRRGVEAATAEDEAAVAARDLVRINVAAQTAQAYADACNAGHEIADLRQLIAVLEEDLRLTRLMIAHGRAPKFEQDRQLSLLANTRARLPRMEAGQRNAVFRIVSLIGQVPAEFDHGLLECHAPLVLSSLMPIGDGQGLLKRRPDVRAAERRLAAATARIGIATAALYPDIKLGASIGSTGAAADLLSSLTNRFGIGPLISWNLHRSTIRARIAQSEAQTRANLATFDGTVLSALREVESALNNYAADLVRLEDLKAARDSAVQVSERTAVLRRGGKLGGLVALDAQRSRIIAEQAVTAAHTDINRDQIALFLALGGGWSTRSTQ</sequence>
<dbReference type="InterPro" id="IPR003423">
    <property type="entry name" value="OMP_efflux"/>
</dbReference>
<dbReference type="SUPFAM" id="SSF56954">
    <property type="entry name" value="Outer membrane efflux proteins (OEP)"/>
    <property type="match status" value="1"/>
</dbReference>
<dbReference type="NCBIfam" id="TIGR01845">
    <property type="entry name" value="outer_NodT"/>
    <property type="match status" value="1"/>
</dbReference>
<keyword evidence="2" id="KW-0732">Signal</keyword>
<feature type="signal peptide" evidence="2">
    <location>
        <begin position="1"/>
        <end position="20"/>
    </location>
</feature>
<dbReference type="InterPro" id="IPR010131">
    <property type="entry name" value="MdtP/NodT-like"/>
</dbReference>
<evidence type="ECO:0000256" key="2">
    <source>
        <dbReference type="RuleBase" id="RU362097"/>
    </source>
</evidence>
<dbReference type="Pfam" id="PF02321">
    <property type="entry name" value="OEP"/>
    <property type="match status" value="2"/>
</dbReference>
<proteinExistence type="inferred from homology"/>
<geneLocation type="plasmid" evidence="3">
    <name>unnamed2</name>
</geneLocation>
<dbReference type="KEGG" id="spha:D3Y57_00445"/>
<dbReference type="PROSITE" id="PS51257">
    <property type="entry name" value="PROKAR_LIPOPROTEIN"/>
    <property type="match status" value="1"/>
</dbReference>
<dbReference type="AlphaFoldDB" id="A0A494T6V9"/>
<dbReference type="Gene3D" id="1.20.1600.10">
    <property type="entry name" value="Outer membrane efflux proteins (OEP)"/>
    <property type="match status" value="1"/>
</dbReference>
<protein>
    <submittedName>
        <fullName evidence="3">TolC family protein</fullName>
    </submittedName>
</protein>
<keyword evidence="4" id="KW-1185">Reference proteome</keyword>
<reference evidence="3 4" key="1">
    <citation type="submission" date="2018-09" db="EMBL/GenBank/DDBJ databases">
        <title>Sphingomonas peninsula sp. nov., isolated from fildes peninsula, Antarctic soil.</title>
        <authorList>
            <person name="Yingchao G."/>
        </authorList>
    </citation>
    <scope>NUCLEOTIDE SEQUENCE [LARGE SCALE GENOMIC DNA]</scope>
    <source>
        <strain evidence="3 4">YZ-8</strain>
        <plasmid evidence="3 4">unnamed2</plasmid>
    </source>
</reference>
<dbReference type="EMBL" id="CP032827">
    <property type="protein sequence ID" value="AYJ84610.1"/>
    <property type="molecule type" value="Genomic_DNA"/>
</dbReference>
<keyword evidence="2" id="KW-0812">Transmembrane</keyword>
<evidence type="ECO:0000313" key="3">
    <source>
        <dbReference type="EMBL" id="AYJ84610.1"/>
    </source>
</evidence>
<dbReference type="Proteomes" id="UP000276254">
    <property type="component" value="Plasmid unnamed2"/>
</dbReference>
<comment type="similarity">
    <text evidence="1 2">Belongs to the outer membrane factor (OMF) (TC 1.B.17) family.</text>
</comment>